<reference evidence="1" key="1">
    <citation type="journal article" date="2015" name="Nature">
        <title>Complex archaea that bridge the gap between prokaryotes and eukaryotes.</title>
        <authorList>
            <person name="Spang A."/>
            <person name="Saw J.H."/>
            <person name="Jorgensen S.L."/>
            <person name="Zaremba-Niedzwiedzka K."/>
            <person name="Martijn J."/>
            <person name="Lind A.E."/>
            <person name="van Eijk R."/>
            <person name="Schleper C."/>
            <person name="Guy L."/>
            <person name="Ettema T.J."/>
        </authorList>
    </citation>
    <scope>NUCLEOTIDE SEQUENCE</scope>
</reference>
<evidence type="ECO:0000313" key="1">
    <source>
        <dbReference type="EMBL" id="KKN90458.1"/>
    </source>
</evidence>
<name>A0A0F9XF65_9ZZZZ</name>
<gene>
    <name evidence="1" type="ORF">LCGC14_0228270</name>
</gene>
<protein>
    <submittedName>
        <fullName evidence="1">Uncharacterized protein</fullName>
    </submittedName>
</protein>
<dbReference type="EMBL" id="LAZR01000110">
    <property type="protein sequence ID" value="KKN90458.1"/>
    <property type="molecule type" value="Genomic_DNA"/>
</dbReference>
<organism evidence="1">
    <name type="scientific">marine sediment metagenome</name>
    <dbReference type="NCBI Taxonomy" id="412755"/>
    <lineage>
        <taxon>unclassified sequences</taxon>
        <taxon>metagenomes</taxon>
        <taxon>ecological metagenomes</taxon>
    </lineage>
</organism>
<dbReference type="AlphaFoldDB" id="A0A0F9XF65"/>
<proteinExistence type="predicted"/>
<sequence>MKNILNHYTQTADLEPGEQHIVARLKRREDAQNAIVPDTPHASRGFLRIERVANAVPVSLFGQSVRSFAHNRIAVCFGVEGEGGETVPGAPLMTALISEESLAQLMMSPNRSNKNIALTAETWLGEVMPEWCDKKSSPDSLLDAAMDETLSSRRGAVDALKRIGRDLKAPLSKSGQRDMKNLLDQVLAKGDAKFRLERHSDNLQRILVQNRVEASTAALNIDGIARSAQSEPLLLEGVSQITNPEMARDINGMLNAAMERYTPQEAEVCFKATVIYMQKILDEYFPDCNYVPGSDDPHGQILRSALRNGDRDRVRQLEQLANLASNLVNPHVNELRAAADGHGLTASCAFIAGGDFALHASFPSADRGYFSLRIETATIENDFGNEKIRDGSLIVELGLSPEDMMTALRGHPTGADIPCSIDNVAGISLSRPKLESDLEAIVKSGASNATVKEALTELMDLTSEAMALIEGGVKRAADRKLLENLLERIDLSMETYSAFELRDVQDRAGRMNNIVQDMNRNSLQAINDYVLARNGCELPMFLGLRDEDDTPAPDL</sequence>
<comment type="caution">
    <text evidence="1">The sequence shown here is derived from an EMBL/GenBank/DDBJ whole genome shotgun (WGS) entry which is preliminary data.</text>
</comment>
<accession>A0A0F9XF65</accession>